<name>A0ABS9TIP3_9PSEU</name>
<accession>A0ABS9TIP3</accession>
<feature type="transmembrane region" description="Helical" evidence="1">
    <location>
        <begin position="29"/>
        <end position="51"/>
    </location>
</feature>
<dbReference type="RefSeq" id="WP_241039050.1">
    <property type="nucleotide sequence ID" value="NZ_BAAAJF010000055.1"/>
</dbReference>
<feature type="transmembrane region" description="Helical" evidence="1">
    <location>
        <begin position="6"/>
        <end position="22"/>
    </location>
</feature>
<proteinExistence type="predicted"/>
<keyword evidence="3" id="KW-1185">Reference proteome</keyword>
<reference evidence="2 3" key="1">
    <citation type="submission" date="2022-03" db="EMBL/GenBank/DDBJ databases">
        <title>Pseudonocardia alaer sp. nov., a novel actinomycete isolated from reed forest soil.</title>
        <authorList>
            <person name="Wang L."/>
        </authorList>
    </citation>
    <scope>NUCLEOTIDE SEQUENCE [LARGE SCALE GENOMIC DNA]</scope>
    <source>
        <strain evidence="2 3">Y-16303</strain>
    </source>
</reference>
<evidence type="ECO:0000313" key="3">
    <source>
        <dbReference type="Proteomes" id="UP001299970"/>
    </source>
</evidence>
<dbReference type="EMBL" id="JAKXMK010000019">
    <property type="protein sequence ID" value="MCH6168412.1"/>
    <property type="molecule type" value="Genomic_DNA"/>
</dbReference>
<sequence length="52" mass="5510">MSAELSWILVVVFMLIGVTAILRRRLSGGTVMMTAAVLVMAGQLITMSGIVT</sequence>
<organism evidence="2 3">
    <name type="scientific">Pseudonocardia alaniniphila</name>
    <dbReference type="NCBI Taxonomy" id="75291"/>
    <lineage>
        <taxon>Bacteria</taxon>
        <taxon>Bacillati</taxon>
        <taxon>Actinomycetota</taxon>
        <taxon>Actinomycetes</taxon>
        <taxon>Pseudonocardiales</taxon>
        <taxon>Pseudonocardiaceae</taxon>
        <taxon>Pseudonocardia</taxon>
    </lineage>
</organism>
<protein>
    <submittedName>
        <fullName evidence="2">Uncharacterized protein</fullName>
    </submittedName>
</protein>
<keyword evidence="1" id="KW-0812">Transmembrane</keyword>
<evidence type="ECO:0000256" key="1">
    <source>
        <dbReference type="SAM" id="Phobius"/>
    </source>
</evidence>
<keyword evidence="1" id="KW-1133">Transmembrane helix</keyword>
<gene>
    <name evidence="2" type="ORF">MMF94_22195</name>
</gene>
<dbReference type="Proteomes" id="UP001299970">
    <property type="component" value="Unassembled WGS sequence"/>
</dbReference>
<comment type="caution">
    <text evidence="2">The sequence shown here is derived from an EMBL/GenBank/DDBJ whole genome shotgun (WGS) entry which is preliminary data.</text>
</comment>
<keyword evidence="1" id="KW-0472">Membrane</keyword>
<evidence type="ECO:0000313" key="2">
    <source>
        <dbReference type="EMBL" id="MCH6168412.1"/>
    </source>
</evidence>